<accession>A0ABV2G4D7</accession>
<dbReference type="EMBL" id="JBEPLZ010000026">
    <property type="protein sequence ID" value="MET3573153.1"/>
    <property type="molecule type" value="Genomic_DNA"/>
</dbReference>
<sequence length="295" mass="34721">MDLEQKAIERVKMASEMSLRLYGRPLVVTDSGGKDSAVCREIVRRARIPFEIHHNLTTADEPQTIYYVRDIFRKLELEGITCCVNYPIYKGQRVTMWSLIPMKKFPPTRLQRYCCQICKENSCQDRFITTGVRWAESAKRKTSRGVFENFVSDPSKKIILNNDNDEQRMLFENCTLKGKRTCNPIVDWRDSDVWEYIRSERLEINPLYDMGFYRVGCLGCPMAGKNRWTEFRLFPTYQRAYIRSFGKMLDVIHAGGGKTKWKTAEDVFSWWMEEETIKGQMSLFDITEWKNVNET</sequence>
<dbReference type="InterPro" id="IPR002500">
    <property type="entry name" value="PAPS_reduct_dom"/>
</dbReference>
<keyword evidence="3" id="KW-1185">Reference proteome</keyword>
<reference evidence="2 3" key="1">
    <citation type="submission" date="2024-06" db="EMBL/GenBank/DDBJ databases">
        <title>Genomic Encyclopedia of Type Strains, Phase IV (KMG-IV): sequencing the most valuable type-strain genomes for metagenomic binning, comparative biology and taxonomic classification.</title>
        <authorList>
            <person name="Goeker M."/>
        </authorList>
    </citation>
    <scope>NUCLEOTIDE SEQUENCE [LARGE SCALE GENOMIC DNA]</scope>
    <source>
        <strain evidence="2 3">DSM 19261</strain>
    </source>
</reference>
<dbReference type="Gene3D" id="3.40.50.620">
    <property type="entry name" value="HUPs"/>
    <property type="match status" value="1"/>
</dbReference>
<dbReference type="Proteomes" id="UP001549200">
    <property type="component" value="Unassembled WGS sequence"/>
</dbReference>
<proteinExistence type="predicted"/>
<dbReference type="InterPro" id="IPR014729">
    <property type="entry name" value="Rossmann-like_a/b/a_fold"/>
</dbReference>
<feature type="domain" description="Phosphoadenosine phosphosulphate reductase" evidence="1">
    <location>
        <begin position="26"/>
        <end position="221"/>
    </location>
</feature>
<evidence type="ECO:0000313" key="3">
    <source>
        <dbReference type="Proteomes" id="UP001549200"/>
    </source>
</evidence>
<protein>
    <submittedName>
        <fullName evidence="2">Phosphoadenosine phosphosulfate reductase</fullName>
        <ecNumber evidence="2">1.8.4.8</ecNumber>
    </submittedName>
</protein>
<dbReference type="Pfam" id="PF01507">
    <property type="entry name" value="PAPS_reduct"/>
    <property type="match status" value="1"/>
</dbReference>
<evidence type="ECO:0000259" key="1">
    <source>
        <dbReference type="Pfam" id="PF01507"/>
    </source>
</evidence>
<dbReference type="GO" id="GO:0004604">
    <property type="term" value="F:phosphoadenylyl-sulfate reductase (thioredoxin) activity"/>
    <property type="evidence" value="ECO:0007669"/>
    <property type="project" value="UniProtKB-EC"/>
</dbReference>
<dbReference type="PANTHER" id="PTHR43196">
    <property type="entry name" value="SULFATE ADENYLYLTRANSFERASE SUBUNIT 2"/>
    <property type="match status" value="1"/>
</dbReference>
<dbReference type="SUPFAM" id="SSF52402">
    <property type="entry name" value="Adenine nucleotide alpha hydrolases-like"/>
    <property type="match status" value="1"/>
</dbReference>
<keyword evidence="2" id="KW-0560">Oxidoreductase</keyword>
<organism evidence="2 3">
    <name type="scientific">Enterocloster citroniae</name>
    <dbReference type="NCBI Taxonomy" id="358743"/>
    <lineage>
        <taxon>Bacteria</taxon>
        <taxon>Bacillati</taxon>
        <taxon>Bacillota</taxon>
        <taxon>Clostridia</taxon>
        <taxon>Lachnospirales</taxon>
        <taxon>Lachnospiraceae</taxon>
        <taxon>Enterocloster</taxon>
    </lineage>
</organism>
<evidence type="ECO:0000313" key="2">
    <source>
        <dbReference type="EMBL" id="MET3573153.1"/>
    </source>
</evidence>
<gene>
    <name evidence="2" type="ORF">ABID13_004813</name>
</gene>
<dbReference type="InterPro" id="IPR050128">
    <property type="entry name" value="Sulfate_adenylyltrnsfr_sub2"/>
</dbReference>
<dbReference type="EC" id="1.8.4.8" evidence="2"/>
<comment type="caution">
    <text evidence="2">The sequence shown here is derived from an EMBL/GenBank/DDBJ whole genome shotgun (WGS) entry which is preliminary data.</text>
</comment>
<dbReference type="PANTHER" id="PTHR43196:SF2">
    <property type="entry name" value="PHOSPHOADENOSINE PHOSPHOSULFATE REDUCTASE"/>
    <property type="match status" value="1"/>
</dbReference>
<name>A0ABV2G4D7_9FIRM</name>